<feature type="compositionally biased region" description="Low complexity" evidence="10">
    <location>
        <begin position="169"/>
        <end position="187"/>
    </location>
</feature>
<feature type="compositionally biased region" description="Low complexity" evidence="10">
    <location>
        <begin position="97"/>
        <end position="110"/>
    </location>
</feature>
<dbReference type="PANTHER" id="PTHR33446">
    <property type="entry name" value="PROTEIN TONB-RELATED"/>
    <property type="match status" value="1"/>
</dbReference>
<keyword evidence="5" id="KW-0997">Cell inner membrane</keyword>
<evidence type="ECO:0000256" key="9">
    <source>
        <dbReference type="ARBA" id="ARBA00023136"/>
    </source>
</evidence>
<evidence type="ECO:0000256" key="6">
    <source>
        <dbReference type="ARBA" id="ARBA00022692"/>
    </source>
</evidence>
<evidence type="ECO:0000256" key="4">
    <source>
        <dbReference type="ARBA" id="ARBA00022475"/>
    </source>
</evidence>
<comment type="subcellular location">
    <subcellularLocation>
        <location evidence="1">Cell inner membrane</location>
        <topology evidence="1">Single-pass membrane protein</topology>
        <orientation evidence="1">Periplasmic side</orientation>
    </subcellularLocation>
</comment>
<evidence type="ECO:0000256" key="1">
    <source>
        <dbReference type="ARBA" id="ARBA00004383"/>
    </source>
</evidence>
<evidence type="ECO:0000256" key="2">
    <source>
        <dbReference type="ARBA" id="ARBA00006555"/>
    </source>
</evidence>
<organism evidence="12 13">
    <name type="scientific">Rhodoblastus sphagnicola</name>
    <dbReference type="NCBI Taxonomy" id="333368"/>
    <lineage>
        <taxon>Bacteria</taxon>
        <taxon>Pseudomonadati</taxon>
        <taxon>Pseudomonadota</taxon>
        <taxon>Alphaproteobacteria</taxon>
        <taxon>Hyphomicrobiales</taxon>
        <taxon>Rhodoblastaceae</taxon>
        <taxon>Rhodoblastus</taxon>
    </lineage>
</organism>
<comment type="caution">
    <text evidence="12">The sequence shown here is derived from an EMBL/GenBank/DDBJ whole genome shotgun (WGS) entry which is preliminary data.</text>
</comment>
<dbReference type="GO" id="GO:0055085">
    <property type="term" value="P:transmembrane transport"/>
    <property type="evidence" value="ECO:0007669"/>
    <property type="project" value="InterPro"/>
</dbReference>
<dbReference type="InterPro" id="IPR037682">
    <property type="entry name" value="TonB_C"/>
</dbReference>
<dbReference type="EMBL" id="NHSJ01000020">
    <property type="protein sequence ID" value="PPQ33440.1"/>
    <property type="molecule type" value="Genomic_DNA"/>
</dbReference>
<dbReference type="PROSITE" id="PS52015">
    <property type="entry name" value="TONB_CTD"/>
    <property type="match status" value="1"/>
</dbReference>
<reference evidence="12 13" key="1">
    <citation type="journal article" date="2018" name="Arch. Microbiol.">
        <title>New insights into the metabolic potential of the phototrophic purple bacterium Rhodopila globiformis DSM 161(T) from its draft genome sequence and evidence for a vanadium-dependent nitrogenase.</title>
        <authorList>
            <person name="Imhoff J.F."/>
            <person name="Rahn T."/>
            <person name="Kunzel S."/>
            <person name="Neulinger S.C."/>
        </authorList>
    </citation>
    <scope>NUCLEOTIDE SEQUENCE [LARGE SCALE GENOMIC DNA]</scope>
    <source>
        <strain evidence="12 13">DSM 16996</strain>
    </source>
</reference>
<keyword evidence="3" id="KW-0813">Transport</keyword>
<keyword evidence="8" id="KW-1133">Transmembrane helix</keyword>
<evidence type="ECO:0000256" key="8">
    <source>
        <dbReference type="ARBA" id="ARBA00022989"/>
    </source>
</evidence>
<comment type="similarity">
    <text evidence="2">Belongs to the TonB family.</text>
</comment>
<evidence type="ECO:0000313" key="12">
    <source>
        <dbReference type="EMBL" id="PPQ33440.1"/>
    </source>
</evidence>
<evidence type="ECO:0000256" key="3">
    <source>
        <dbReference type="ARBA" id="ARBA00022448"/>
    </source>
</evidence>
<accession>A0A2S6NFR8</accession>
<feature type="region of interest" description="Disordered" evidence="10">
    <location>
        <begin position="77"/>
        <end position="188"/>
    </location>
</feature>
<dbReference type="Gene3D" id="3.30.1150.10">
    <property type="match status" value="1"/>
</dbReference>
<name>A0A2S6NFR8_9HYPH</name>
<dbReference type="RefSeq" id="WP_104506177.1">
    <property type="nucleotide sequence ID" value="NZ_JACIGC010000043.1"/>
</dbReference>
<protein>
    <recommendedName>
        <fullName evidence="11">TonB C-terminal domain-containing protein</fullName>
    </recommendedName>
</protein>
<evidence type="ECO:0000256" key="7">
    <source>
        <dbReference type="ARBA" id="ARBA00022927"/>
    </source>
</evidence>
<evidence type="ECO:0000256" key="10">
    <source>
        <dbReference type="SAM" id="MobiDB-lite"/>
    </source>
</evidence>
<evidence type="ECO:0000256" key="5">
    <source>
        <dbReference type="ARBA" id="ARBA00022519"/>
    </source>
</evidence>
<dbReference type="Proteomes" id="UP000239089">
    <property type="component" value="Unassembled WGS sequence"/>
</dbReference>
<dbReference type="InterPro" id="IPR051045">
    <property type="entry name" value="TonB-dependent_transducer"/>
</dbReference>
<feature type="compositionally biased region" description="Basic and acidic residues" evidence="10">
    <location>
        <begin position="127"/>
        <end position="168"/>
    </location>
</feature>
<evidence type="ECO:0000313" key="13">
    <source>
        <dbReference type="Proteomes" id="UP000239089"/>
    </source>
</evidence>
<dbReference type="GO" id="GO:0015031">
    <property type="term" value="P:protein transport"/>
    <property type="evidence" value="ECO:0007669"/>
    <property type="project" value="UniProtKB-KW"/>
</dbReference>
<sequence length="279" mass="28852">MVLSSALATPFLPESASERLGAGVRRTWGWSLAASLSLHLAVGIMFARNASEKVAASDVAGGTQVLEIAYLSSDEANSVESEAAPQQTVADEPLPPEISAAPPVSSAPALAKEDAPTVAKTIRPVRPRHEPAARREAEEKPKPAVRVARDWRPVQRSERAGRGSERQQSRAAAQGGASGPAPAASGADKQNWRGAVLAQLARHKQYPSAARDRDVTGTAIVAFTLSTSGAVVGVSLARGSGSGALDQATLAMVRAAAPFPPAPAGARLSFTTAVNYTLR</sequence>
<dbReference type="Pfam" id="PF03544">
    <property type="entry name" value="TonB_C"/>
    <property type="match status" value="1"/>
</dbReference>
<dbReference type="PANTHER" id="PTHR33446:SF13">
    <property type="entry name" value="TONB PROTEIN"/>
    <property type="match status" value="1"/>
</dbReference>
<dbReference type="InterPro" id="IPR006260">
    <property type="entry name" value="TonB/TolA_C"/>
</dbReference>
<dbReference type="OrthoDB" id="7433592at2"/>
<feature type="domain" description="TonB C-terminal" evidence="11">
    <location>
        <begin position="191"/>
        <end position="279"/>
    </location>
</feature>
<keyword evidence="13" id="KW-1185">Reference proteome</keyword>
<dbReference type="NCBIfam" id="TIGR01352">
    <property type="entry name" value="tonB_Cterm"/>
    <property type="match status" value="1"/>
</dbReference>
<evidence type="ECO:0000259" key="11">
    <source>
        <dbReference type="PROSITE" id="PS52015"/>
    </source>
</evidence>
<feature type="compositionally biased region" description="Polar residues" evidence="10">
    <location>
        <begin position="77"/>
        <end position="89"/>
    </location>
</feature>
<keyword evidence="4" id="KW-1003">Cell membrane</keyword>
<gene>
    <name evidence="12" type="ORF">CCR94_01815</name>
</gene>
<proteinExistence type="inferred from homology"/>
<keyword evidence="9" id="KW-0472">Membrane</keyword>
<dbReference type="SUPFAM" id="SSF74653">
    <property type="entry name" value="TolA/TonB C-terminal domain"/>
    <property type="match status" value="1"/>
</dbReference>
<keyword evidence="7" id="KW-0653">Protein transport</keyword>
<dbReference type="AlphaFoldDB" id="A0A2S6NFR8"/>
<dbReference type="GO" id="GO:0005886">
    <property type="term" value="C:plasma membrane"/>
    <property type="evidence" value="ECO:0007669"/>
    <property type="project" value="UniProtKB-SubCell"/>
</dbReference>
<keyword evidence="6" id="KW-0812">Transmembrane</keyword>